<evidence type="ECO:0000259" key="3">
    <source>
        <dbReference type="Pfam" id="PF25954"/>
    </source>
</evidence>
<dbReference type="SUPFAM" id="SSF111369">
    <property type="entry name" value="HlyD-like secretion proteins"/>
    <property type="match status" value="1"/>
</dbReference>
<evidence type="ECO:0000256" key="1">
    <source>
        <dbReference type="ARBA" id="ARBA00009477"/>
    </source>
</evidence>
<dbReference type="Gene3D" id="2.40.30.170">
    <property type="match status" value="1"/>
</dbReference>
<dbReference type="InterPro" id="IPR006143">
    <property type="entry name" value="RND_pump_MFP"/>
</dbReference>
<reference evidence="5" key="1">
    <citation type="submission" date="2018-06" db="EMBL/GenBank/DDBJ databases">
        <authorList>
            <person name="Zhirakovskaya E."/>
        </authorList>
    </citation>
    <scope>NUCLEOTIDE SEQUENCE</scope>
</reference>
<dbReference type="InterPro" id="IPR058792">
    <property type="entry name" value="Beta-barrel_RND_2"/>
</dbReference>
<dbReference type="Pfam" id="PF25954">
    <property type="entry name" value="Beta-barrel_RND_2"/>
    <property type="match status" value="1"/>
</dbReference>
<feature type="domain" description="CusB-like beta-barrel" evidence="3">
    <location>
        <begin position="191"/>
        <end position="264"/>
    </location>
</feature>
<dbReference type="Pfam" id="PF25967">
    <property type="entry name" value="RND-MFP_C"/>
    <property type="match status" value="1"/>
</dbReference>
<dbReference type="InterPro" id="IPR058627">
    <property type="entry name" value="MdtA-like_C"/>
</dbReference>
<accession>A0A3B0YXU2</accession>
<comment type="similarity">
    <text evidence="1">Belongs to the membrane fusion protein (MFP) (TC 8.A.1) family.</text>
</comment>
<dbReference type="AlphaFoldDB" id="A0A3B0YXU2"/>
<dbReference type="GO" id="GO:0015562">
    <property type="term" value="F:efflux transmembrane transporter activity"/>
    <property type="evidence" value="ECO:0007669"/>
    <property type="project" value="TreeGrafter"/>
</dbReference>
<name>A0A3B0YXU2_9ZZZZ</name>
<dbReference type="Pfam" id="PF25876">
    <property type="entry name" value="HH_MFP_RND"/>
    <property type="match status" value="1"/>
</dbReference>
<protein>
    <submittedName>
        <fullName evidence="5">Probable Co/Zn/Cd efflux system membrane fusion protein</fullName>
    </submittedName>
</protein>
<sequence length="357" mass="38426">MLLLVAMFGAIFGWKYYAGQQMMVKMSVPQPPAVIAAAEVEVDRWQPYLNAIGSVTAIQGISVTTEIAGQVAEIFAKSGQRVEVGEVLLRLNDSVDQADLKGLKSQRTLARLQLERIQKLLKTKSTSRSELDVARAKLDAAEAAVAAKQATIDKKTIRAPFTGQLGIADINLGQYLSPGTAIVPLESLDPVYVDYTLPERYLGDVAVGQAIQVTVQAWAEQQFDGVVSAIDPGIDIGTRSVKLRATLANPALLLRPGMFAQVRTVLPQREGILTLPRTAITYNPYGETVFVVVEKEGKLVVQSRPVDTGEVRDGRVEVVKGLKAGERVVSAGHNKLRNGQAVSIDNSVELDGKVNGG</sequence>
<dbReference type="Gene3D" id="2.40.50.100">
    <property type="match status" value="1"/>
</dbReference>
<feature type="domain" description="Multidrug resistance protein MdtA-like C-terminal permuted SH3" evidence="4">
    <location>
        <begin position="273"/>
        <end position="332"/>
    </location>
</feature>
<evidence type="ECO:0000259" key="2">
    <source>
        <dbReference type="Pfam" id="PF25876"/>
    </source>
</evidence>
<dbReference type="GO" id="GO:1990281">
    <property type="term" value="C:efflux pump complex"/>
    <property type="evidence" value="ECO:0007669"/>
    <property type="project" value="TreeGrafter"/>
</dbReference>
<evidence type="ECO:0000259" key="4">
    <source>
        <dbReference type="Pfam" id="PF25967"/>
    </source>
</evidence>
<dbReference type="InterPro" id="IPR058624">
    <property type="entry name" value="MdtA-like_HH"/>
</dbReference>
<dbReference type="PANTHER" id="PTHR30469">
    <property type="entry name" value="MULTIDRUG RESISTANCE PROTEIN MDTA"/>
    <property type="match status" value="1"/>
</dbReference>
<organism evidence="5">
    <name type="scientific">hydrothermal vent metagenome</name>
    <dbReference type="NCBI Taxonomy" id="652676"/>
    <lineage>
        <taxon>unclassified sequences</taxon>
        <taxon>metagenomes</taxon>
        <taxon>ecological metagenomes</taxon>
    </lineage>
</organism>
<dbReference type="EMBL" id="UOFK01000214">
    <property type="protein sequence ID" value="VAW80182.1"/>
    <property type="molecule type" value="Genomic_DNA"/>
</dbReference>
<gene>
    <name evidence="5" type="ORF">MNBD_GAMMA13-1038</name>
</gene>
<proteinExistence type="inferred from homology"/>
<dbReference type="Gene3D" id="2.40.420.20">
    <property type="match status" value="1"/>
</dbReference>
<evidence type="ECO:0000313" key="5">
    <source>
        <dbReference type="EMBL" id="VAW80182.1"/>
    </source>
</evidence>
<feature type="domain" description="Multidrug resistance protein MdtA-like alpha-helical hairpin" evidence="2">
    <location>
        <begin position="97"/>
        <end position="156"/>
    </location>
</feature>
<dbReference type="FunFam" id="2.40.30.170:FF:000010">
    <property type="entry name" value="Efflux RND transporter periplasmic adaptor subunit"/>
    <property type="match status" value="1"/>
</dbReference>
<dbReference type="PANTHER" id="PTHR30469:SF11">
    <property type="entry name" value="BLL4320 PROTEIN"/>
    <property type="match status" value="1"/>
</dbReference>
<dbReference type="Gene3D" id="1.10.287.470">
    <property type="entry name" value="Helix hairpin bin"/>
    <property type="match status" value="1"/>
</dbReference>
<dbReference type="NCBIfam" id="TIGR01730">
    <property type="entry name" value="RND_mfp"/>
    <property type="match status" value="1"/>
</dbReference>